<gene>
    <name evidence="1" type="ORF">QAD02_016990</name>
</gene>
<reference evidence="1" key="1">
    <citation type="submission" date="2023-04" db="EMBL/GenBank/DDBJ databases">
        <title>A chromosome-level genome assembly of the parasitoid wasp Eretmocerus hayati.</title>
        <authorList>
            <person name="Zhong Y."/>
            <person name="Liu S."/>
            <person name="Liu Y."/>
        </authorList>
    </citation>
    <scope>NUCLEOTIDE SEQUENCE</scope>
    <source>
        <strain evidence="1">ZJU_SS_LIU_2023</strain>
    </source>
</reference>
<protein>
    <submittedName>
        <fullName evidence="1">Uncharacterized protein</fullName>
    </submittedName>
</protein>
<dbReference type="Proteomes" id="UP001239111">
    <property type="component" value="Chromosome 2"/>
</dbReference>
<evidence type="ECO:0000313" key="2">
    <source>
        <dbReference type="Proteomes" id="UP001239111"/>
    </source>
</evidence>
<accession>A0ACC2PCN2</accession>
<evidence type="ECO:0000313" key="1">
    <source>
        <dbReference type="EMBL" id="KAJ8681203.1"/>
    </source>
</evidence>
<proteinExistence type="predicted"/>
<keyword evidence="2" id="KW-1185">Reference proteome</keyword>
<comment type="caution">
    <text evidence="1">The sequence shown here is derived from an EMBL/GenBank/DDBJ whole genome shotgun (WGS) entry which is preliminary data.</text>
</comment>
<organism evidence="1 2">
    <name type="scientific">Eretmocerus hayati</name>
    <dbReference type="NCBI Taxonomy" id="131215"/>
    <lineage>
        <taxon>Eukaryota</taxon>
        <taxon>Metazoa</taxon>
        <taxon>Ecdysozoa</taxon>
        <taxon>Arthropoda</taxon>
        <taxon>Hexapoda</taxon>
        <taxon>Insecta</taxon>
        <taxon>Pterygota</taxon>
        <taxon>Neoptera</taxon>
        <taxon>Endopterygota</taxon>
        <taxon>Hymenoptera</taxon>
        <taxon>Apocrita</taxon>
        <taxon>Proctotrupomorpha</taxon>
        <taxon>Chalcidoidea</taxon>
        <taxon>Aphelinidae</taxon>
        <taxon>Aphelininae</taxon>
        <taxon>Eretmocerus</taxon>
    </lineage>
</organism>
<name>A0ACC2PCN2_9HYME</name>
<sequence>MKCISCAIPCVKEELDLGVTLKGGQSFRWVSCKDDEKSFQGVFSQTVWTLTQNDHQITYTVHGSLNEELNYDKVLYKYFRLNVSLREHLKTWSHADPHFENSCDKIGAVRMLDQDVTENLFSFICSSNNNIARISGMVEKLCTIFGEKICTVEGRVYHDFPTIQALAGANVEDILRKEGFGYRARYIAKSAQKLLTLGGKEWLLKLCKDSGAIYEDARENLMSLPGIGPKVADCICLMSLGHLEAIPVDTHIFQVACANYMPHLSKQKTVSPKIHQEVSSHLRDLWGPLAGWAQTVVFCVKINSVDSRKNKKRSSSEIDKTVHVEGQKSKQRK</sequence>
<dbReference type="EMBL" id="CM056742">
    <property type="protein sequence ID" value="KAJ8681203.1"/>
    <property type="molecule type" value="Genomic_DNA"/>
</dbReference>